<keyword evidence="2" id="KW-1185">Reference proteome</keyword>
<proteinExistence type="predicted"/>
<dbReference type="InParanoid" id="F8QIB9"/>
<organism evidence="2">
    <name type="scientific">Serpula lacrymans var. lacrymans (strain S7.3)</name>
    <name type="common">Dry rot fungus</name>
    <dbReference type="NCBI Taxonomy" id="936435"/>
    <lineage>
        <taxon>Eukaryota</taxon>
        <taxon>Fungi</taxon>
        <taxon>Dikarya</taxon>
        <taxon>Basidiomycota</taxon>
        <taxon>Agaricomycotina</taxon>
        <taxon>Agaricomycetes</taxon>
        <taxon>Agaricomycetidae</taxon>
        <taxon>Boletales</taxon>
        <taxon>Coniophorineae</taxon>
        <taxon>Serpulaceae</taxon>
        <taxon>Serpula</taxon>
    </lineage>
</organism>
<sequence>MTAYGTLPMTERGVTMWGFVALSPFCKGIRLLTSIQVSQVWGKSCTAYVPGTGDFIGNSVGTGYTPA</sequence>
<evidence type="ECO:0000313" key="1">
    <source>
        <dbReference type="EMBL" id="EGN91940.1"/>
    </source>
</evidence>
<evidence type="ECO:0000313" key="2">
    <source>
        <dbReference type="Proteomes" id="UP000008063"/>
    </source>
</evidence>
<reference evidence="2" key="1">
    <citation type="journal article" date="2011" name="Science">
        <title>The plant cell wall-decomposing machinery underlies the functional diversity of forest fungi.</title>
        <authorList>
            <person name="Eastwood D.C."/>
            <person name="Floudas D."/>
            <person name="Binder M."/>
            <person name="Majcherczyk A."/>
            <person name="Schneider P."/>
            <person name="Aerts A."/>
            <person name="Asiegbu F.O."/>
            <person name="Baker S.E."/>
            <person name="Barry K."/>
            <person name="Bendiksby M."/>
            <person name="Blumentritt M."/>
            <person name="Coutinho P.M."/>
            <person name="Cullen D."/>
            <person name="de Vries R.P."/>
            <person name="Gathman A."/>
            <person name="Goodell B."/>
            <person name="Henrissat B."/>
            <person name="Ihrmark K."/>
            <person name="Kauserud H."/>
            <person name="Kohler A."/>
            <person name="LaButti K."/>
            <person name="Lapidus A."/>
            <person name="Lavin J.L."/>
            <person name="Lee Y.-H."/>
            <person name="Lindquist E."/>
            <person name="Lilly W."/>
            <person name="Lucas S."/>
            <person name="Morin E."/>
            <person name="Murat C."/>
            <person name="Oguiza J.A."/>
            <person name="Park J."/>
            <person name="Pisabarro A.G."/>
            <person name="Riley R."/>
            <person name="Rosling A."/>
            <person name="Salamov A."/>
            <person name="Schmidt O."/>
            <person name="Schmutz J."/>
            <person name="Skrede I."/>
            <person name="Stenlid J."/>
            <person name="Wiebenga A."/>
            <person name="Xie X."/>
            <person name="Kuees U."/>
            <person name="Hibbett D.S."/>
            <person name="Hoffmeister D."/>
            <person name="Hoegberg N."/>
            <person name="Martin F."/>
            <person name="Grigoriev I.V."/>
            <person name="Watkinson S.C."/>
        </authorList>
    </citation>
    <scope>NUCLEOTIDE SEQUENCE [LARGE SCALE GENOMIC DNA]</scope>
    <source>
        <strain evidence="2">strain S7.3</strain>
    </source>
</reference>
<dbReference type="AlphaFoldDB" id="F8QIB9"/>
<name>F8QIB9_SERL3</name>
<dbReference type="EMBL" id="GL945523">
    <property type="protein sequence ID" value="EGN91940.1"/>
    <property type="molecule type" value="Genomic_DNA"/>
</dbReference>
<dbReference type="HOGENOM" id="CLU_2962326_0_0_1"/>
<dbReference type="Proteomes" id="UP000008063">
    <property type="component" value="Unassembled WGS sequence"/>
</dbReference>
<gene>
    <name evidence="1" type="ORF">SERLA73DRAFT_191800</name>
</gene>
<protein>
    <submittedName>
        <fullName evidence="1">Uncharacterized protein</fullName>
    </submittedName>
</protein>
<accession>F8QIB9</accession>